<dbReference type="AlphaFoldDB" id="A0A0C2DDR2"/>
<evidence type="ECO:0000313" key="3">
    <source>
        <dbReference type="Proteomes" id="UP000031599"/>
    </source>
</evidence>
<reference evidence="2 3" key="1">
    <citation type="submission" date="2014-12" db="EMBL/GenBank/DDBJ databases">
        <title>Genome assembly of Enhygromyxa salina DSM 15201.</title>
        <authorList>
            <person name="Sharma G."/>
            <person name="Subramanian S."/>
        </authorList>
    </citation>
    <scope>NUCLEOTIDE SEQUENCE [LARGE SCALE GENOMIC DNA]</scope>
    <source>
        <strain evidence="2 3">DSM 15201</strain>
    </source>
</reference>
<dbReference type="EMBL" id="JMCC02000001">
    <property type="protein sequence ID" value="KIG19585.1"/>
    <property type="molecule type" value="Genomic_DNA"/>
</dbReference>
<comment type="caution">
    <text evidence="2">The sequence shown here is derived from an EMBL/GenBank/DDBJ whole genome shotgun (WGS) entry which is preliminary data.</text>
</comment>
<accession>A0A0C2DDR2</accession>
<feature type="region of interest" description="Disordered" evidence="1">
    <location>
        <begin position="1"/>
        <end position="37"/>
    </location>
</feature>
<protein>
    <submittedName>
        <fullName evidence="2">Uncharacterized protein</fullName>
    </submittedName>
</protein>
<evidence type="ECO:0000256" key="1">
    <source>
        <dbReference type="SAM" id="MobiDB-lite"/>
    </source>
</evidence>
<dbReference type="Proteomes" id="UP000031599">
    <property type="component" value="Unassembled WGS sequence"/>
</dbReference>
<evidence type="ECO:0000313" key="2">
    <source>
        <dbReference type="EMBL" id="KIG19585.1"/>
    </source>
</evidence>
<proteinExistence type="predicted"/>
<gene>
    <name evidence="2" type="ORF">DB30_00094</name>
</gene>
<sequence>MTQAGGDAAGATVQSHTRTHEADPAKSRGGVTVATRDERVADPLARLACAPGSCEREPALLEKRCSNSSLVASRSRLTPRPRDGEFHDQADLCTTRTCARDF</sequence>
<organism evidence="2 3">
    <name type="scientific">Enhygromyxa salina</name>
    <dbReference type="NCBI Taxonomy" id="215803"/>
    <lineage>
        <taxon>Bacteria</taxon>
        <taxon>Pseudomonadati</taxon>
        <taxon>Myxococcota</taxon>
        <taxon>Polyangia</taxon>
        <taxon>Nannocystales</taxon>
        <taxon>Nannocystaceae</taxon>
        <taxon>Enhygromyxa</taxon>
    </lineage>
</organism>
<name>A0A0C2DDR2_9BACT</name>